<keyword evidence="2" id="KW-1185">Reference proteome</keyword>
<dbReference type="VEuPathDB" id="FungiDB:MCYG_07083"/>
<evidence type="ECO:0000313" key="1">
    <source>
        <dbReference type="EMBL" id="EEQ34264.1"/>
    </source>
</evidence>
<gene>
    <name evidence="1" type="ORF">MCYG_07083</name>
</gene>
<sequence>MPSVYNFIREVYTELFPSTELREHRLRAVDDISEAESNASQITFMLSVFKSEVKKRYPYRDDIIATVDRVNKCLSDEHGGLDPLLFLYKFESQIYDCLTASALPSSQEGKAFKEIVGRWSNTTQIRKEFSFLKAYNQRGECIYTPKNDIESRQITSTYATEEDALKTAGAMQKWIENRYGTIF</sequence>
<dbReference type="eggNOG" id="ENOG502RQ7A">
    <property type="taxonomic scope" value="Eukaryota"/>
</dbReference>
<organism evidence="1 2">
    <name type="scientific">Arthroderma otae (strain ATCC MYA-4605 / CBS 113480)</name>
    <name type="common">Microsporum canis</name>
    <dbReference type="NCBI Taxonomy" id="554155"/>
    <lineage>
        <taxon>Eukaryota</taxon>
        <taxon>Fungi</taxon>
        <taxon>Dikarya</taxon>
        <taxon>Ascomycota</taxon>
        <taxon>Pezizomycotina</taxon>
        <taxon>Eurotiomycetes</taxon>
        <taxon>Eurotiomycetidae</taxon>
        <taxon>Onygenales</taxon>
        <taxon>Arthrodermataceae</taxon>
        <taxon>Microsporum</taxon>
    </lineage>
</organism>
<proteinExistence type="predicted"/>
<protein>
    <submittedName>
        <fullName evidence="1">Uncharacterized protein</fullName>
    </submittedName>
</protein>
<dbReference type="EMBL" id="DS995706">
    <property type="protein sequence ID" value="EEQ34264.1"/>
    <property type="molecule type" value="Genomic_DNA"/>
</dbReference>
<reference evidence="2" key="1">
    <citation type="journal article" date="2012" name="MBio">
        <title>Comparative genome analysis of Trichophyton rubrum and related dermatophytes reveals candidate genes involved in infection.</title>
        <authorList>
            <person name="Martinez D.A."/>
            <person name="Oliver B.G."/>
            <person name="Graeser Y."/>
            <person name="Goldberg J.M."/>
            <person name="Li W."/>
            <person name="Martinez-Rossi N.M."/>
            <person name="Monod M."/>
            <person name="Shelest E."/>
            <person name="Barton R.C."/>
            <person name="Birch E."/>
            <person name="Brakhage A.A."/>
            <person name="Chen Z."/>
            <person name="Gurr S.J."/>
            <person name="Heiman D."/>
            <person name="Heitman J."/>
            <person name="Kosti I."/>
            <person name="Rossi A."/>
            <person name="Saif S."/>
            <person name="Samalova M."/>
            <person name="Saunders C.W."/>
            <person name="Shea T."/>
            <person name="Summerbell R.C."/>
            <person name="Xu J."/>
            <person name="Young S."/>
            <person name="Zeng Q."/>
            <person name="Birren B.W."/>
            <person name="Cuomo C.A."/>
            <person name="White T.C."/>
        </authorList>
    </citation>
    <scope>NUCLEOTIDE SEQUENCE [LARGE SCALE GENOMIC DNA]</scope>
    <source>
        <strain evidence="2">ATCC MYA-4605 / CBS 113480</strain>
    </source>
</reference>
<dbReference type="AlphaFoldDB" id="C5FWI0"/>
<evidence type="ECO:0000313" key="2">
    <source>
        <dbReference type="Proteomes" id="UP000002035"/>
    </source>
</evidence>
<dbReference type="RefSeq" id="XP_002845119.1">
    <property type="nucleotide sequence ID" value="XM_002845073.1"/>
</dbReference>
<dbReference type="OMA" id="MAGIFKY"/>
<dbReference type="OrthoDB" id="10587165at2759"/>
<dbReference type="HOGENOM" id="CLU_1474831_0_0_1"/>
<name>C5FWI0_ARTOC</name>
<dbReference type="GeneID" id="9228151"/>
<dbReference type="Proteomes" id="UP000002035">
    <property type="component" value="Unassembled WGS sequence"/>
</dbReference>
<accession>C5FWI0</accession>